<dbReference type="InterPro" id="IPR010259">
    <property type="entry name" value="S8pro/Inhibitor_I9"/>
</dbReference>
<dbReference type="PROSITE" id="PS00137">
    <property type="entry name" value="SUBTILASE_HIS"/>
    <property type="match status" value="1"/>
</dbReference>
<dbReference type="InterPro" id="IPR015500">
    <property type="entry name" value="Peptidase_S8_subtilisin-rel"/>
</dbReference>
<accession>A0ABS2RZ59</accession>
<dbReference type="InterPro" id="IPR023827">
    <property type="entry name" value="Peptidase_S8_Asp-AS"/>
</dbReference>
<dbReference type="Pfam" id="PF05922">
    <property type="entry name" value="Inhibitor_I9"/>
    <property type="match status" value="1"/>
</dbReference>
<evidence type="ECO:0000313" key="9">
    <source>
        <dbReference type="Proteomes" id="UP001195724"/>
    </source>
</evidence>
<feature type="domain" description="Bulb-type lectin" evidence="7">
    <location>
        <begin position="344"/>
        <end position="453"/>
    </location>
</feature>
<dbReference type="InterPro" id="IPR022398">
    <property type="entry name" value="Peptidase_S8_His-AS"/>
</dbReference>
<dbReference type="Gene3D" id="3.30.70.80">
    <property type="entry name" value="Peptidase S8 propeptide/proteinase inhibitor I9"/>
    <property type="match status" value="1"/>
</dbReference>
<feature type="active site" description="Charge relay system" evidence="5">
    <location>
        <position position="101"/>
    </location>
</feature>
<evidence type="ECO:0000256" key="5">
    <source>
        <dbReference type="PROSITE-ProRule" id="PRU01240"/>
    </source>
</evidence>
<dbReference type="SUPFAM" id="SSF51110">
    <property type="entry name" value="alpha-D-mannose-specific plant lectins"/>
    <property type="match status" value="1"/>
</dbReference>
<dbReference type="SUPFAM" id="SSF54897">
    <property type="entry name" value="Protease propeptides/inhibitors"/>
    <property type="match status" value="1"/>
</dbReference>
<dbReference type="RefSeq" id="WP_307819400.1">
    <property type="nucleotide sequence ID" value="NZ_JAFBCL010000001.1"/>
</dbReference>
<sequence length="453" mass="47842">MVLKDRNQVNALADKAGVKVTHRYQAVVDGFAATMTEEQAKRLAGDPAVASVVQDQVVRASGVQPNPPSWGLDRVDQRDRPLNNSYTYPNTGTGVHVYVIDTGIRASHGEFGGRASFDYNAIDTNNTDCNGHGTHVAGTIGGATAGVAKDVRLHGVKVLDCEGRGTVANAVAGLDWVVANQAKPAVANLSLGSPPNDLFDSAVKRTIDAGVTVVAAAGNSEGDACQQSPARLPEAITVGATNRDDQKAWFSNFGACTDLFAPGEDITSAWMDADDSFETISGTSMAAPHVAGVVAQNLVARPTATPAALRDTLVHLSTRDRIADPGTGSPNLLLHASLPVEAGPDRLIRGEELTVGQSRTSLNGKYFLVLQPDGNLVLYVKAEGRPLWSTGTWGSDVTRAVLEPNGNFVLYSAAGVARWSTNTANTTADRLVVQDDDNVVLYGPGKVWWHRKK</sequence>
<evidence type="ECO:0000256" key="6">
    <source>
        <dbReference type="RuleBase" id="RU003355"/>
    </source>
</evidence>
<comment type="similarity">
    <text evidence="1 5 6">Belongs to the peptidase S8 family.</text>
</comment>
<evidence type="ECO:0000256" key="4">
    <source>
        <dbReference type="ARBA" id="ARBA00022825"/>
    </source>
</evidence>
<dbReference type="InterPro" id="IPR023828">
    <property type="entry name" value="Peptidase_S8_Ser-AS"/>
</dbReference>
<dbReference type="PANTHER" id="PTHR43806">
    <property type="entry name" value="PEPTIDASE S8"/>
    <property type="match status" value="1"/>
</dbReference>
<dbReference type="InterPro" id="IPR050131">
    <property type="entry name" value="Peptidase_S8_subtilisin-like"/>
</dbReference>
<protein>
    <submittedName>
        <fullName evidence="8">Subtilisin family serine protease</fullName>
    </submittedName>
</protein>
<keyword evidence="9" id="KW-1185">Reference proteome</keyword>
<dbReference type="EMBL" id="JAFBCL010000001">
    <property type="protein sequence ID" value="MBM7809277.1"/>
    <property type="molecule type" value="Genomic_DNA"/>
</dbReference>
<reference evidence="8 9" key="1">
    <citation type="submission" date="2021-01" db="EMBL/GenBank/DDBJ databases">
        <title>Sequencing the genomes of 1000 actinobacteria strains.</title>
        <authorList>
            <person name="Klenk H.-P."/>
        </authorList>
    </citation>
    <scope>NUCLEOTIDE SEQUENCE [LARGE SCALE GENOMIC DNA]</scope>
    <source>
        <strain evidence="8 9">DSM 44581</strain>
    </source>
</reference>
<feature type="active site" description="Charge relay system" evidence="5">
    <location>
        <position position="132"/>
    </location>
</feature>
<evidence type="ECO:0000259" key="7">
    <source>
        <dbReference type="PROSITE" id="PS50927"/>
    </source>
</evidence>
<dbReference type="GO" id="GO:0008233">
    <property type="term" value="F:peptidase activity"/>
    <property type="evidence" value="ECO:0007669"/>
    <property type="project" value="UniProtKB-KW"/>
</dbReference>
<dbReference type="PROSITE" id="PS51892">
    <property type="entry name" value="SUBTILASE"/>
    <property type="match status" value="1"/>
</dbReference>
<dbReference type="SUPFAM" id="SSF52743">
    <property type="entry name" value="Subtilisin-like"/>
    <property type="match status" value="1"/>
</dbReference>
<dbReference type="PROSITE" id="PS00138">
    <property type="entry name" value="SUBTILASE_SER"/>
    <property type="match status" value="1"/>
</dbReference>
<evidence type="ECO:0000256" key="1">
    <source>
        <dbReference type="ARBA" id="ARBA00011073"/>
    </source>
</evidence>
<comment type="caution">
    <text evidence="8">The sequence shown here is derived from an EMBL/GenBank/DDBJ whole genome shotgun (WGS) entry which is preliminary data.</text>
</comment>
<dbReference type="Proteomes" id="UP001195724">
    <property type="component" value="Unassembled WGS sequence"/>
</dbReference>
<keyword evidence="3 5" id="KW-0378">Hydrolase</keyword>
<feature type="active site" description="Charge relay system" evidence="5">
    <location>
        <position position="284"/>
    </location>
</feature>
<dbReference type="Gene3D" id="2.90.10.10">
    <property type="entry name" value="Bulb-type lectin domain"/>
    <property type="match status" value="2"/>
</dbReference>
<dbReference type="InterPro" id="IPR037045">
    <property type="entry name" value="S8pro/Inhibitor_I9_sf"/>
</dbReference>
<dbReference type="PANTHER" id="PTHR43806:SF11">
    <property type="entry name" value="CEREVISIN-RELATED"/>
    <property type="match status" value="1"/>
</dbReference>
<dbReference type="PROSITE" id="PS50927">
    <property type="entry name" value="BULB_LECTIN"/>
    <property type="match status" value="1"/>
</dbReference>
<dbReference type="Pfam" id="PF00082">
    <property type="entry name" value="Peptidase_S8"/>
    <property type="match status" value="1"/>
</dbReference>
<dbReference type="InterPro" id="IPR001480">
    <property type="entry name" value="Bulb-type_lectin_dom"/>
</dbReference>
<dbReference type="SMART" id="SM00108">
    <property type="entry name" value="B_lectin"/>
    <property type="match status" value="1"/>
</dbReference>
<dbReference type="InterPro" id="IPR034193">
    <property type="entry name" value="PCSK9_ProteinaseK-like"/>
</dbReference>
<evidence type="ECO:0000256" key="3">
    <source>
        <dbReference type="ARBA" id="ARBA00022801"/>
    </source>
</evidence>
<evidence type="ECO:0000313" key="8">
    <source>
        <dbReference type="EMBL" id="MBM7809277.1"/>
    </source>
</evidence>
<dbReference type="InterPro" id="IPR036852">
    <property type="entry name" value="Peptidase_S8/S53_dom_sf"/>
</dbReference>
<name>A0ABS2RZ59_9PSEU</name>
<keyword evidence="4 5" id="KW-0720">Serine protease</keyword>
<dbReference type="InterPro" id="IPR000209">
    <property type="entry name" value="Peptidase_S8/S53_dom"/>
</dbReference>
<organism evidence="8 9">
    <name type="scientific">Saccharothrix algeriensis</name>
    <dbReference type="NCBI Taxonomy" id="173560"/>
    <lineage>
        <taxon>Bacteria</taxon>
        <taxon>Bacillati</taxon>
        <taxon>Actinomycetota</taxon>
        <taxon>Actinomycetes</taxon>
        <taxon>Pseudonocardiales</taxon>
        <taxon>Pseudonocardiaceae</taxon>
        <taxon>Saccharothrix</taxon>
    </lineage>
</organism>
<evidence type="ECO:0000256" key="2">
    <source>
        <dbReference type="ARBA" id="ARBA00022670"/>
    </source>
</evidence>
<keyword evidence="2 5" id="KW-0645">Protease</keyword>
<dbReference type="CDD" id="cd04077">
    <property type="entry name" value="Peptidases_S8_PCSK9_ProteinaseK_like"/>
    <property type="match status" value="1"/>
</dbReference>
<proteinExistence type="inferred from homology"/>
<gene>
    <name evidence="8" type="ORF">JOE68_000142</name>
</gene>
<dbReference type="InterPro" id="IPR036426">
    <property type="entry name" value="Bulb-type_lectin_dom_sf"/>
</dbReference>
<dbReference type="GO" id="GO:0006508">
    <property type="term" value="P:proteolysis"/>
    <property type="evidence" value="ECO:0007669"/>
    <property type="project" value="UniProtKB-KW"/>
</dbReference>
<dbReference type="Gene3D" id="3.40.50.200">
    <property type="entry name" value="Peptidase S8/S53 domain"/>
    <property type="match status" value="1"/>
</dbReference>
<dbReference type="PRINTS" id="PR00723">
    <property type="entry name" value="SUBTILISIN"/>
</dbReference>
<dbReference type="PROSITE" id="PS00136">
    <property type="entry name" value="SUBTILASE_ASP"/>
    <property type="match status" value="1"/>
</dbReference>